<dbReference type="Proteomes" id="UP000295531">
    <property type="component" value="Unassembled WGS sequence"/>
</dbReference>
<dbReference type="OrthoDB" id="6400110at2"/>
<feature type="compositionally biased region" description="Acidic residues" evidence="3">
    <location>
        <begin position="113"/>
        <end position="123"/>
    </location>
</feature>
<dbReference type="AlphaFoldDB" id="A0A4R6NXA3"/>
<evidence type="ECO:0000313" key="4">
    <source>
        <dbReference type="EMBL" id="TDP27869.1"/>
    </source>
</evidence>
<organism evidence="4 5">
    <name type="scientific">Idiomarina aquatica</name>
    <dbReference type="NCBI Taxonomy" id="1327752"/>
    <lineage>
        <taxon>Bacteria</taxon>
        <taxon>Pseudomonadati</taxon>
        <taxon>Pseudomonadota</taxon>
        <taxon>Gammaproteobacteria</taxon>
        <taxon>Alteromonadales</taxon>
        <taxon>Idiomarinaceae</taxon>
        <taxon>Idiomarina</taxon>
    </lineage>
</organism>
<gene>
    <name evidence="4" type="ORF">DEU29_12523</name>
</gene>
<proteinExistence type="inferred from homology"/>
<evidence type="ECO:0000256" key="3">
    <source>
        <dbReference type="SAM" id="MobiDB-lite"/>
    </source>
</evidence>
<feature type="region of interest" description="Disordered" evidence="3">
    <location>
        <begin position="102"/>
        <end position="123"/>
    </location>
</feature>
<sequence length="123" mass="13698">MTNFTRESLLKRPFNDFRNYPYGFSRSGDFSIRESDALTQYGVLISALLSGEYAPQNQEDDALLASARGEQAPTTVVEKAWAKYQARIHRPKVASMYGKGKFADESFGSGSAEDSEDDLIVED</sequence>
<dbReference type="Pfam" id="PF04219">
    <property type="entry name" value="DUF413"/>
    <property type="match status" value="1"/>
</dbReference>
<dbReference type="NCBIfam" id="NF008255">
    <property type="entry name" value="PRK11027.2-2"/>
    <property type="match status" value="1"/>
</dbReference>
<name>A0A4R6NXA3_9GAMM</name>
<evidence type="ECO:0000313" key="5">
    <source>
        <dbReference type="Proteomes" id="UP000295531"/>
    </source>
</evidence>
<dbReference type="RefSeq" id="WP_133540725.1">
    <property type="nucleotide sequence ID" value="NZ_SNXI01000025.1"/>
</dbReference>
<comment type="similarity">
    <text evidence="1">Belongs to the MaoP family.</text>
</comment>
<dbReference type="InterPro" id="IPR007335">
    <property type="entry name" value="DUF413"/>
</dbReference>
<comment type="caution">
    <text evidence="4">The sequence shown here is derived from an EMBL/GenBank/DDBJ whole genome shotgun (WGS) entry which is preliminary data.</text>
</comment>
<reference evidence="4 5" key="1">
    <citation type="submission" date="2019-03" db="EMBL/GenBank/DDBJ databases">
        <title>Freshwater and sediment microbial communities from various areas in North America, analyzing microbe dynamics in response to fracking.</title>
        <authorList>
            <person name="Lamendella R."/>
        </authorList>
    </citation>
    <scope>NUCLEOTIDE SEQUENCE [LARGE SCALE GENOMIC DNA]</scope>
    <source>
        <strain evidence="4 5">18_TX</strain>
    </source>
</reference>
<evidence type="ECO:0000256" key="1">
    <source>
        <dbReference type="ARBA" id="ARBA00093464"/>
    </source>
</evidence>
<evidence type="ECO:0000256" key="2">
    <source>
        <dbReference type="ARBA" id="ARBA00093628"/>
    </source>
</evidence>
<keyword evidence="5" id="KW-1185">Reference proteome</keyword>
<accession>A0A4R6NXA3</accession>
<dbReference type="EMBL" id="SNXI01000025">
    <property type="protein sequence ID" value="TDP27869.1"/>
    <property type="molecule type" value="Genomic_DNA"/>
</dbReference>
<protein>
    <recommendedName>
        <fullName evidence="2">Macrodomain Ori protein</fullName>
    </recommendedName>
</protein>